<dbReference type="RefSeq" id="WP_149308856.1">
    <property type="nucleotide sequence ID" value="NZ_SRSD01000009.1"/>
</dbReference>
<comment type="caution">
    <text evidence="8">The sequence shown here is derived from an EMBL/GenBank/DDBJ whole genome shotgun (WGS) entry which is preliminary data.</text>
</comment>
<evidence type="ECO:0000256" key="7">
    <source>
        <dbReference type="SAM" id="Phobius"/>
    </source>
</evidence>
<keyword evidence="9" id="KW-1185">Reference proteome</keyword>
<proteinExistence type="inferred from homology"/>
<evidence type="ECO:0000313" key="8">
    <source>
        <dbReference type="EMBL" id="KAA0889117.1"/>
    </source>
</evidence>
<dbReference type="GO" id="GO:0009061">
    <property type="term" value="P:anaerobic respiration"/>
    <property type="evidence" value="ECO:0007669"/>
    <property type="project" value="TreeGrafter"/>
</dbReference>
<dbReference type="InterPro" id="IPR051817">
    <property type="entry name" value="FDH_cytochrome_b556_subunit"/>
</dbReference>
<keyword evidence="3" id="KW-1003">Cell membrane</keyword>
<feature type="transmembrane region" description="Helical" evidence="7">
    <location>
        <begin position="95"/>
        <end position="115"/>
    </location>
</feature>
<evidence type="ECO:0000256" key="3">
    <source>
        <dbReference type="ARBA" id="ARBA00022475"/>
    </source>
</evidence>
<keyword evidence="5 7" id="KW-1133">Transmembrane helix</keyword>
<gene>
    <name evidence="8" type="primary">hybB</name>
    <name evidence="8" type="ORF">ET418_14830</name>
</gene>
<organism evidence="8 9">
    <name type="scientific">Oryzomonas rubra</name>
    <dbReference type="NCBI Taxonomy" id="2509454"/>
    <lineage>
        <taxon>Bacteria</taxon>
        <taxon>Pseudomonadati</taxon>
        <taxon>Thermodesulfobacteriota</taxon>
        <taxon>Desulfuromonadia</taxon>
        <taxon>Geobacterales</taxon>
        <taxon>Geobacteraceae</taxon>
        <taxon>Oryzomonas</taxon>
    </lineage>
</organism>
<sequence length="438" mass="49748">MREHEHSKEFVRVHSPILTKPFYFFLVLSLVGGYFIILRFVKGIGAVSNLSDGYPWGIWIAYDVATGTAIACGGYAVAILVYIRNRWQYHPLIRSAILTSLFGYCLAGFSVMVDIGRPWNAYGFFMPSRWQPNSAMFEVALCIMGYCVVQIIEFFPSLLCVLEHSKLKWLQKAIYHFHPRHTPQDEALVRTTVGWVHSATAWFHPKFNNILIFIVALGLVLPTMHQSSLGSLMLIAPTKLHPLWHTGFLPLLFLINCMYMGYAIVILESLVSSYLLKREYEVDELSGLAHIIPWLAVVWLSVRLGDLIQRDQVALIFKGDKYSLFFLLEFLLLAGGSLLLFESKRWRSPRWLFATAAMMLLGGALYRFNVYLIGFIPGTGWRYFPSFAELMISVGIVSIEILGYQVLIKFLPVLPNPHMHRDIAHVKPSKAAPAVARA</sequence>
<dbReference type="AlphaFoldDB" id="A0A5A9X7R1"/>
<comment type="subcellular location">
    <subcellularLocation>
        <location evidence="1">Cell membrane</location>
        <topology evidence="1">Multi-pass membrane protein</topology>
    </subcellularLocation>
</comment>
<name>A0A5A9X7R1_9BACT</name>
<keyword evidence="4 7" id="KW-0812">Transmembrane</keyword>
<evidence type="ECO:0000256" key="1">
    <source>
        <dbReference type="ARBA" id="ARBA00004651"/>
    </source>
</evidence>
<feature type="transmembrane region" description="Helical" evidence="7">
    <location>
        <begin position="322"/>
        <end position="341"/>
    </location>
</feature>
<protein>
    <submittedName>
        <fullName evidence="8">Ni/Fe-hydrogenase cytochrome b subunit</fullName>
    </submittedName>
</protein>
<reference evidence="8 9" key="1">
    <citation type="submission" date="2019-04" db="EMBL/GenBank/DDBJ databases">
        <title>Geobacter ruber sp. nov., ferric-reducing bacteria isolated from paddy soil.</title>
        <authorList>
            <person name="Xu Z."/>
            <person name="Masuda Y."/>
            <person name="Itoh H."/>
            <person name="Senoo K."/>
        </authorList>
    </citation>
    <scope>NUCLEOTIDE SEQUENCE [LARGE SCALE GENOMIC DNA]</scope>
    <source>
        <strain evidence="8 9">Red88</strain>
    </source>
</reference>
<feature type="transmembrane region" description="Helical" evidence="7">
    <location>
        <begin position="135"/>
        <end position="162"/>
    </location>
</feature>
<comment type="similarity">
    <text evidence="2">Belongs to the NrfD family.</text>
</comment>
<feature type="transmembrane region" description="Helical" evidence="7">
    <location>
        <begin position="210"/>
        <end position="236"/>
    </location>
</feature>
<evidence type="ECO:0000256" key="2">
    <source>
        <dbReference type="ARBA" id="ARBA00008929"/>
    </source>
</evidence>
<feature type="transmembrane region" description="Helical" evidence="7">
    <location>
        <begin position="248"/>
        <end position="270"/>
    </location>
</feature>
<evidence type="ECO:0000256" key="5">
    <source>
        <dbReference type="ARBA" id="ARBA00022989"/>
    </source>
</evidence>
<dbReference type="InterPro" id="IPR005614">
    <property type="entry name" value="NrfD-like"/>
</dbReference>
<dbReference type="NCBIfam" id="NF008133">
    <property type="entry name" value="PRK10881.1"/>
    <property type="match status" value="1"/>
</dbReference>
<feature type="transmembrane region" description="Helical" evidence="7">
    <location>
        <begin position="21"/>
        <end position="40"/>
    </location>
</feature>
<dbReference type="Proteomes" id="UP000324298">
    <property type="component" value="Unassembled WGS sequence"/>
</dbReference>
<dbReference type="PANTHER" id="PTHR30074:SF4">
    <property type="entry name" value="NI_FE-HYDROGENASE 2 B-TYPE CYTOCHROME SUBUNIT-RELATED"/>
    <property type="match status" value="1"/>
</dbReference>
<evidence type="ECO:0000313" key="9">
    <source>
        <dbReference type="Proteomes" id="UP000324298"/>
    </source>
</evidence>
<evidence type="ECO:0000256" key="4">
    <source>
        <dbReference type="ARBA" id="ARBA00022692"/>
    </source>
</evidence>
<dbReference type="GO" id="GO:0005886">
    <property type="term" value="C:plasma membrane"/>
    <property type="evidence" value="ECO:0007669"/>
    <property type="project" value="UniProtKB-SubCell"/>
</dbReference>
<feature type="transmembrane region" description="Helical" evidence="7">
    <location>
        <begin position="390"/>
        <end position="411"/>
    </location>
</feature>
<feature type="transmembrane region" description="Helical" evidence="7">
    <location>
        <begin position="60"/>
        <end position="83"/>
    </location>
</feature>
<accession>A0A5A9X7R1</accession>
<feature type="transmembrane region" description="Helical" evidence="7">
    <location>
        <begin position="353"/>
        <end position="378"/>
    </location>
</feature>
<dbReference type="PANTHER" id="PTHR30074">
    <property type="entry name" value="FORMATE DEHYDROGENASE, NITRATE-INDUCIBLE, CYTOCHROME B556 FDN SUBUNIT"/>
    <property type="match status" value="1"/>
</dbReference>
<dbReference type="OrthoDB" id="5440262at2"/>
<dbReference type="Pfam" id="PF03916">
    <property type="entry name" value="NrfD"/>
    <property type="match status" value="1"/>
</dbReference>
<dbReference type="EMBL" id="SRSD01000009">
    <property type="protein sequence ID" value="KAA0889117.1"/>
    <property type="molecule type" value="Genomic_DNA"/>
</dbReference>
<evidence type="ECO:0000256" key="6">
    <source>
        <dbReference type="ARBA" id="ARBA00023136"/>
    </source>
</evidence>
<keyword evidence="6 7" id="KW-0472">Membrane</keyword>